<dbReference type="Proteomes" id="UP000054485">
    <property type="component" value="Unassembled WGS sequence"/>
</dbReference>
<dbReference type="AlphaFoldDB" id="A0A0C9ZAM2"/>
<evidence type="ECO:0000313" key="1">
    <source>
        <dbReference type="EMBL" id="KIK34570.1"/>
    </source>
</evidence>
<dbReference type="HOGENOM" id="CLU_3051994_0_0_1"/>
<dbReference type="EMBL" id="KN835733">
    <property type="protein sequence ID" value="KIK34570.1"/>
    <property type="molecule type" value="Genomic_DNA"/>
</dbReference>
<dbReference type="InParanoid" id="A0A0C9ZAM2"/>
<proteinExistence type="predicted"/>
<protein>
    <submittedName>
        <fullName evidence="1">Uncharacterized protein</fullName>
    </submittedName>
</protein>
<organism evidence="1 2">
    <name type="scientific">Suillus luteus UH-Slu-Lm8-n1</name>
    <dbReference type="NCBI Taxonomy" id="930992"/>
    <lineage>
        <taxon>Eukaryota</taxon>
        <taxon>Fungi</taxon>
        <taxon>Dikarya</taxon>
        <taxon>Basidiomycota</taxon>
        <taxon>Agaricomycotina</taxon>
        <taxon>Agaricomycetes</taxon>
        <taxon>Agaricomycetidae</taxon>
        <taxon>Boletales</taxon>
        <taxon>Suillineae</taxon>
        <taxon>Suillaceae</taxon>
        <taxon>Suillus</taxon>
    </lineage>
</organism>
<keyword evidence="2" id="KW-1185">Reference proteome</keyword>
<gene>
    <name evidence="1" type="ORF">CY34DRAFT_17619</name>
</gene>
<sequence>MNSMQQFEDYPVPHTRSTLATRKALNFSLNLLQNPTLSPPATFCPTVTSTSTSG</sequence>
<reference evidence="1 2" key="1">
    <citation type="submission" date="2014-04" db="EMBL/GenBank/DDBJ databases">
        <authorList>
            <consortium name="DOE Joint Genome Institute"/>
            <person name="Kuo A."/>
            <person name="Ruytinx J."/>
            <person name="Rineau F."/>
            <person name="Colpaert J."/>
            <person name="Kohler A."/>
            <person name="Nagy L.G."/>
            <person name="Floudas D."/>
            <person name="Copeland A."/>
            <person name="Barry K.W."/>
            <person name="Cichocki N."/>
            <person name="Veneault-Fourrey C."/>
            <person name="LaButti K."/>
            <person name="Lindquist E.A."/>
            <person name="Lipzen A."/>
            <person name="Lundell T."/>
            <person name="Morin E."/>
            <person name="Murat C."/>
            <person name="Sun H."/>
            <person name="Tunlid A."/>
            <person name="Henrissat B."/>
            <person name="Grigoriev I.V."/>
            <person name="Hibbett D.S."/>
            <person name="Martin F."/>
            <person name="Nordberg H.P."/>
            <person name="Cantor M.N."/>
            <person name="Hua S.X."/>
        </authorList>
    </citation>
    <scope>NUCLEOTIDE SEQUENCE [LARGE SCALE GENOMIC DNA]</scope>
    <source>
        <strain evidence="1 2">UH-Slu-Lm8-n1</strain>
    </source>
</reference>
<reference evidence="2" key="2">
    <citation type="submission" date="2015-01" db="EMBL/GenBank/DDBJ databases">
        <title>Evolutionary Origins and Diversification of the Mycorrhizal Mutualists.</title>
        <authorList>
            <consortium name="DOE Joint Genome Institute"/>
            <consortium name="Mycorrhizal Genomics Consortium"/>
            <person name="Kohler A."/>
            <person name="Kuo A."/>
            <person name="Nagy L.G."/>
            <person name="Floudas D."/>
            <person name="Copeland A."/>
            <person name="Barry K.W."/>
            <person name="Cichocki N."/>
            <person name="Veneault-Fourrey C."/>
            <person name="LaButti K."/>
            <person name="Lindquist E.A."/>
            <person name="Lipzen A."/>
            <person name="Lundell T."/>
            <person name="Morin E."/>
            <person name="Murat C."/>
            <person name="Riley R."/>
            <person name="Ohm R."/>
            <person name="Sun H."/>
            <person name="Tunlid A."/>
            <person name="Henrissat B."/>
            <person name="Grigoriev I.V."/>
            <person name="Hibbett D.S."/>
            <person name="Martin F."/>
        </authorList>
    </citation>
    <scope>NUCLEOTIDE SEQUENCE [LARGE SCALE GENOMIC DNA]</scope>
    <source>
        <strain evidence="2">UH-Slu-Lm8-n1</strain>
    </source>
</reference>
<evidence type="ECO:0000313" key="2">
    <source>
        <dbReference type="Proteomes" id="UP000054485"/>
    </source>
</evidence>
<name>A0A0C9ZAM2_9AGAM</name>
<accession>A0A0C9ZAM2</accession>